<dbReference type="Proteomes" id="UP000285875">
    <property type="component" value="Chromosome"/>
</dbReference>
<dbReference type="InterPro" id="IPR034768">
    <property type="entry name" value="4FE4S_WBL"/>
</dbReference>
<evidence type="ECO:0000313" key="2">
    <source>
        <dbReference type="EMBL" id="AZZ39935.1"/>
    </source>
</evidence>
<organism evidence="2 3">
    <name type="scientific">Acidipropionibacterium jensenii</name>
    <dbReference type="NCBI Taxonomy" id="1749"/>
    <lineage>
        <taxon>Bacteria</taxon>
        <taxon>Bacillati</taxon>
        <taxon>Actinomycetota</taxon>
        <taxon>Actinomycetes</taxon>
        <taxon>Propionibacteriales</taxon>
        <taxon>Propionibacteriaceae</taxon>
        <taxon>Acidipropionibacterium</taxon>
    </lineage>
</organism>
<protein>
    <recommendedName>
        <fullName evidence="1">4Fe-4S Wbl-type domain-containing protein</fullName>
    </recommendedName>
</protein>
<dbReference type="RefSeq" id="WP_097799202.1">
    <property type="nucleotide sequence ID" value="NZ_CP025570.1"/>
</dbReference>
<gene>
    <name evidence="2" type="ORF">C0Z10_09425</name>
</gene>
<proteinExistence type="predicted"/>
<dbReference type="KEGG" id="aji:C0Z10_09425"/>
<reference evidence="3" key="1">
    <citation type="submission" date="2017-12" db="EMBL/GenBank/DDBJ databases">
        <title>Whole genome sequencing of Acidipropionibacterium jensenii strains JS279 and JS280.</title>
        <authorList>
            <person name="Deptula P."/>
            <person name="Laine P."/>
            <person name="Smolander O.-P."/>
            <person name="Paulin L."/>
            <person name="Auvinen P."/>
            <person name="Varmanen P."/>
        </authorList>
    </citation>
    <scope>NUCLEOTIDE SEQUENCE [LARGE SCALE GENOMIC DNA]</scope>
    <source>
        <strain evidence="3">JS280</strain>
    </source>
</reference>
<sequence>MLPSLTIPSLTLPTTTRGQSRVSSDAQSALASATRRVKPLCDGRDEFTSESLDDILDAMEICAECPVWRLCREAGKSESAGVWGGIPRGIEHQGLRGTAALHGILRAVELARGQLAA</sequence>
<evidence type="ECO:0000313" key="3">
    <source>
        <dbReference type="Proteomes" id="UP000285875"/>
    </source>
</evidence>
<name>A0A3T0S0M6_9ACTN</name>
<accession>A0A3T0S0M6</accession>
<evidence type="ECO:0000259" key="1">
    <source>
        <dbReference type="Pfam" id="PF02467"/>
    </source>
</evidence>
<dbReference type="AlphaFoldDB" id="A0A3T0S0M6"/>
<feature type="domain" description="4Fe-4S Wbl-type" evidence="1">
    <location>
        <begin position="43"/>
        <end position="86"/>
    </location>
</feature>
<dbReference type="EMBL" id="CP025570">
    <property type="protein sequence ID" value="AZZ39935.1"/>
    <property type="molecule type" value="Genomic_DNA"/>
</dbReference>
<dbReference type="Pfam" id="PF02467">
    <property type="entry name" value="Whib"/>
    <property type="match status" value="1"/>
</dbReference>